<feature type="disulfide bond" evidence="2">
    <location>
        <begin position="24"/>
        <end position="42"/>
    </location>
</feature>
<dbReference type="InterPro" id="IPR053103">
    <property type="entry name" value="IDLSRF-like_peptide"/>
</dbReference>
<organism evidence="3 4">
    <name type="scientific">Anopheles quadriannulatus</name>
    <name type="common">Mosquito</name>
    <dbReference type="NCBI Taxonomy" id="34691"/>
    <lineage>
        <taxon>Eukaryota</taxon>
        <taxon>Metazoa</taxon>
        <taxon>Ecdysozoa</taxon>
        <taxon>Arthropoda</taxon>
        <taxon>Hexapoda</taxon>
        <taxon>Insecta</taxon>
        <taxon>Pterygota</taxon>
        <taxon>Neoptera</taxon>
        <taxon>Endopterygota</taxon>
        <taxon>Diptera</taxon>
        <taxon>Nematocera</taxon>
        <taxon>Culicoidea</taxon>
        <taxon>Culicidae</taxon>
        <taxon>Anophelinae</taxon>
        <taxon>Anopheles</taxon>
    </lineage>
</organism>
<sequence>MAVDVVRYVRVNMTLQCAERQFRCGSGQCIHISFVCDGEDDCNDGSDEDVHVCKITDHQINHTILRLLFDL</sequence>
<evidence type="ECO:0000256" key="1">
    <source>
        <dbReference type="ARBA" id="ARBA00023157"/>
    </source>
</evidence>
<dbReference type="FunFam" id="4.10.400.10:FF:000011">
    <property type="entry name" value="Low-density lipoprotein receptor-related protein 1"/>
    <property type="match status" value="1"/>
</dbReference>
<dbReference type="CDD" id="cd00112">
    <property type="entry name" value="LDLa"/>
    <property type="match status" value="1"/>
</dbReference>
<dbReference type="STRING" id="34691.A0A182WZH3"/>
<dbReference type="PROSITE" id="PS01209">
    <property type="entry name" value="LDLRA_1"/>
    <property type="match status" value="1"/>
</dbReference>
<dbReference type="SUPFAM" id="SSF57424">
    <property type="entry name" value="LDL receptor-like module"/>
    <property type="match status" value="1"/>
</dbReference>
<keyword evidence="4" id="KW-1185">Reference proteome</keyword>
<evidence type="ECO:0000313" key="3">
    <source>
        <dbReference type="EnsemblMetazoa" id="AQUA002939-PA"/>
    </source>
</evidence>
<reference evidence="3" key="1">
    <citation type="submission" date="2020-05" db="UniProtKB">
        <authorList>
            <consortium name="EnsemblMetazoa"/>
        </authorList>
    </citation>
    <scope>IDENTIFICATION</scope>
    <source>
        <strain evidence="3">SANGQUA</strain>
    </source>
</reference>
<evidence type="ECO:0000313" key="4">
    <source>
        <dbReference type="Proteomes" id="UP000076407"/>
    </source>
</evidence>
<name>A0A182WZH3_ANOQN</name>
<dbReference type="EnsemblMetazoa" id="AQUA002939-RA">
    <property type="protein sequence ID" value="AQUA002939-PA"/>
    <property type="gene ID" value="AQUA002939"/>
</dbReference>
<dbReference type="VEuPathDB" id="VectorBase:AQUA002939"/>
<dbReference type="InterPro" id="IPR002172">
    <property type="entry name" value="LDrepeatLR_classA_rpt"/>
</dbReference>
<dbReference type="Gene3D" id="4.10.400.10">
    <property type="entry name" value="Low-density Lipoprotein Receptor"/>
    <property type="match status" value="1"/>
</dbReference>
<dbReference type="PANTHER" id="PTHR20967">
    <property type="entry name" value="PROHORMONE-4"/>
    <property type="match status" value="1"/>
</dbReference>
<dbReference type="AlphaFoldDB" id="A0A182WZH3"/>
<dbReference type="Pfam" id="PF00057">
    <property type="entry name" value="Ldl_recept_a"/>
    <property type="match status" value="1"/>
</dbReference>
<dbReference type="InterPro" id="IPR023415">
    <property type="entry name" value="LDLR_class-A_CS"/>
</dbReference>
<dbReference type="PANTHER" id="PTHR20967:SF0">
    <property type="entry name" value="PROHORMONE-4"/>
    <property type="match status" value="1"/>
</dbReference>
<keyword evidence="1 2" id="KW-1015">Disulfide bond</keyword>
<accession>A0A182WZH3</accession>
<evidence type="ECO:0000256" key="2">
    <source>
        <dbReference type="PROSITE-ProRule" id="PRU00124"/>
    </source>
</evidence>
<dbReference type="InterPro" id="IPR036055">
    <property type="entry name" value="LDL_receptor-like_sf"/>
</dbReference>
<comment type="caution">
    <text evidence="2">Lacks conserved residue(s) required for the propagation of feature annotation.</text>
</comment>
<protein>
    <submittedName>
        <fullName evidence="3">Uncharacterized protein</fullName>
    </submittedName>
</protein>
<proteinExistence type="predicted"/>
<feature type="disulfide bond" evidence="2">
    <location>
        <begin position="17"/>
        <end position="29"/>
    </location>
</feature>
<dbReference type="Proteomes" id="UP000076407">
    <property type="component" value="Unassembled WGS sequence"/>
</dbReference>
<dbReference type="PROSITE" id="PS50068">
    <property type="entry name" value="LDLRA_2"/>
    <property type="match status" value="1"/>
</dbReference>
<dbReference type="SMART" id="SM00192">
    <property type="entry name" value="LDLa"/>
    <property type="match status" value="1"/>
</dbReference>